<evidence type="ECO:0000313" key="4">
    <source>
        <dbReference type="WBParaSite" id="HNAJ_0000948701-mRNA-1"/>
    </source>
</evidence>
<gene>
    <name evidence="2" type="ORF">HNAJ_LOCUS9482</name>
</gene>
<keyword evidence="1" id="KW-1133">Transmembrane helix</keyword>
<evidence type="ECO:0000313" key="2">
    <source>
        <dbReference type="EMBL" id="VDO05997.1"/>
    </source>
</evidence>
<dbReference type="AlphaFoldDB" id="A0A0R3TPS0"/>
<proteinExistence type="predicted"/>
<protein>
    <submittedName>
        <fullName evidence="2 4">Uncharacterized protein</fullName>
    </submittedName>
</protein>
<dbReference type="EMBL" id="UZAE01012626">
    <property type="protein sequence ID" value="VDO05997.1"/>
    <property type="molecule type" value="Genomic_DNA"/>
</dbReference>
<name>A0A0R3TPS0_RODNA</name>
<dbReference type="Proteomes" id="UP000278807">
    <property type="component" value="Unassembled WGS sequence"/>
</dbReference>
<feature type="transmembrane region" description="Helical" evidence="1">
    <location>
        <begin position="70"/>
        <end position="89"/>
    </location>
</feature>
<reference evidence="4" key="1">
    <citation type="submission" date="2016-04" db="UniProtKB">
        <authorList>
            <consortium name="WormBaseParasite"/>
        </authorList>
    </citation>
    <scope>IDENTIFICATION</scope>
</reference>
<sequence>MDWVNIPSMTGLCSQVLHIDIKLHERQNLNILLPINLPTVSPYLHFQFFSITFIVLLTILSPVSAEKTEVVLNFGHLFVWISLIQHGVVEYADGCKDACKLGLMRHQPKVRLSHWSVTYFCVSADQCSEFTFGIPSVTGLQYQTSLLKLD</sequence>
<accession>A0A0R3TPS0</accession>
<keyword evidence="3" id="KW-1185">Reference proteome</keyword>
<feature type="transmembrane region" description="Helical" evidence="1">
    <location>
        <begin position="43"/>
        <end position="63"/>
    </location>
</feature>
<keyword evidence="1" id="KW-0812">Transmembrane</keyword>
<evidence type="ECO:0000256" key="1">
    <source>
        <dbReference type="SAM" id="Phobius"/>
    </source>
</evidence>
<dbReference type="WBParaSite" id="HNAJ_0000948701-mRNA-1">
    <property type="protein sequence ID" value="HNAJ_0000948701-mRNA-1"/>
    <property type="gene ID" value="HNAJ_0000948701"/>
</dbReference>
<reference evidence="2 3" key="2">
    <citation type="submission" date="2018-11" db="EMBL/GenBank/DDBJ databases">
        <authorList>
            <consortium name="Pathogen Informatics"/>
        </authorList>
    </citation>
    <scope>NUCLEOTIDE SEQUENCE [LARGE SCALE GENOMIC DNA]</scope>
</reference>
<keyword evidence="1" id="KW-0472">Membrane</keyword>
<evidence type="ECO:0000313" key="3">
    <source>
        <dbReference type="Proteomes" id="UP000278807"/>
    </source>
</evidence>
<organism evidence="4">
    <name type="scientific">Rodentolepis nana</name>
    <name type="common">Dwarf tapeworm</name>
    <name type="synonym">Hymenolepis nana</name>
    <dbReference type="NCBI Taxonomy" id="102285"/>
    <lineage>
        <taxon>Eukaryota</taxon>
        <taxon>Metazoa</taxon>
        <taxon>Spiralia</taxon>
        <taxon>Lophotrochozoa</taxon>
        <taxon>Platyhelminthes</taxon>
        <taxon>Cestoda</taxon>
        <taxon>Eucestoda</taxon>
        <taxon>Cyclophyllidea</taxon>
        <taxon>Hymenolepididae</taxon>
        <taxon>Rodentolepis</taxon>
    </lineage>
</organism>